<dbReference type="GO" id="GO:0005483">
    <property type="term" value="F:soluble NSF attachment protein activity"/>
    <property type="evidence" value="ECO:0007669"/>
    <property type="project" value="TreeGrafter"/>
</dbReference>
<evidence type="ECO:0000256" key="8">
    <source>
        <dbReference type="ARBA" id="ARBA00042485"/>
    </source>
</evidence>
<keyword evidence="3" id="KW-0813">Transport</keyword>
<dbReference type="Pfam" id="PF14938">
    <property type="entry name" value="SNAP"/>
    <property type="match status" value="1"/>
</dbReference>
<evidence type="ECO:0000256" key="6">
    <source>
        <dbReference type="ARBA" id="ARBA00023136"/>
    </source>
</evidence>
<keyword evidence="5" id="KW-0653">Protein transport</keyword>
<dbReference type="GO" id="GO:0005774">
    <property type="term" value="C:vacuolar membrane"/>
    <property type="evidence" value="ECO:0007669"/>
    <property type="project" value="TreeGrafter"/>
</dbReference>
<evidence type="ECO:0000313" key="9">
    <source>
        <dbReference type="EMBL" id="MBW83101.1"/>
    </source>
</evidence>
<keyword evidence="4" id="KW-0931">ER-Golgi transport</keyword>
<evidence type="ECO:0000256" key="2">
    <source>
        <dbReference type="ARBA" id="ARBA00010050"/>
    </source>
</evidence>
<dbReference type="GO" id="GO:0031201">
    <property type="term" value="C:SNARE complex"/>
    <property type="evidence" value="ECO:0007669"/>
    <property type="project" value="TreeGrafter"/>
</dbReference>
<name>A0A2P2IPF7_RHIMU</name>
<comment type="similarity">
    <text evidence="2">Belongs to the SNAP family.</text>
</comment>
<evidence type="ECO:0000256" key="3">
    <source>
        <dbReference type="ARBA" id="ARBA00022448"/>
    </source>
</evidence>
<dbReference type="AlphaFoldDB" id="A0A2P2IPF7"/>
<evidence type="ECO:0000256" key="7">
    <source>
        <dbReference type="ARBA" id="ARBA00040047"/>
    </source>
</evidence>
<dbReference type="GO" id="GO:0016192">
    <property type="term" value="P:vesicle-mediated transport"/>
    <property type="evidence" value="ECO:0007669"/>
    <property type="project" value="UniProtKB-KW"/>
</dbReference>
<dbReference type="GO" id="GO:0006886">
    <property type="term" value="P:intracellular protein transport"/>
    <property type="evidence" value="ECO:0007669"/>
    <property type="project" value="InterPro"/>
</dbReference>
<dbReference type="Gene3D" id="1.25.40.10">
    <property type="entry name" value="Tetratricopeptide repeat domain"/>
    <property type="match status" value="1"/>
</dbReference>
<evidence type="ECO:0000256" key="5">
    <source>
        <dbReference type="ARBA" id="ARBA00022927"/>
    </source>
</evidence>
<proteinExistence type="inferred from homology"/>
<reference evidence="9" key="1">
    <citation type="submission" date="2018-02" db="EMBL/GenBank/DDBJ databases">
        <title>Rhizophora mucronata_Transcriptome.</title>
        <authorList>
            <person name="Meera S.P."/>
            <person name="Sreeshan A."/>
            <person name="Augustine A."/>
        </authorList>
    </citation>
    <scope>NUCLEOTIDE SEQUENCE</scope>
    <source>
        <tissue evidence="9">Leaf</tissue>
    </source>
</reference>
<dbReference type="PANTHER" id="PTHR13768:SF2">
    <property type="entry name" value="GAMMA-SOLUBLE NSF ATTACHMENT PROTEIN"/>
    <property type="match status" value="1"/>
</dbReference>
<comment type="subcellular location">
    <subcellularLocation>
        <location evidence="1">Membrane</location>
        <topology evidence="1">Peripheral membrane protein</topology>
    </subcellularLocation>
</comment>
<evidence type="ECO:0000256" key="1">
    <source>
        <dbReference type="ARBA" id="ARBA00004170"/>
    </source>
</evidence>
<accession>A0A2P2IPF7</accession>
<dbReference type="InterPro" id="IPR011990">
    <property type="entry name" value="TPR-like_helical_dom_sf"/>
</dbReference>
<dbReference type="FunFam" id="1.25.40.10:FF:000323">
    <property type="entry name" value="Gamma-soluble NSF attachment protein"/>
    <property type="match status" value="1"/>
</dbReference>
<dbReference type="GO" id="GO:0019905">
    <property type="term" value="F:syntaxin binding"/>
    <property type="evidence" value="ECO:0007669"/>
    <property type="project" value="TreeGrafter"/>
</dbReference>
<organism evidence="9">
    <name type="scientific">Rhizophora mucronata</name>
    <name type="common">Asiatic mangrove</name>
    <dbReference type="NCBI Taxonomy" id="61149"/>
    <lineage>
        <taxon>Eukaryota</taxon>
        <taxon>Viridiplantae</taxon>
        <taxon>Streptophyta</taxon>
        <taxon>Embryophyta</taxon>
        <taxon>Tracheophyta</taxon>
        <taxon>Spermatophyta</taxon>
        <taxon>Magnoliopsida</taxon>
        <taxon>eudicotyledons</taxon>
        <taxon>Gunneridae</taxon>
        <taxon>Pentapetalae</taxon>
        <taxon>rosids</taxon>
        <taxon>fabids</taxon>
        <taxon>Malpighiales</taxon>
        <taxon>Rhizophoraceae</taxon>
        <taxon>Rhizophora</taxon>
    </lineage>
</organism>
<evidence type="ECO:0000256" key="4">
    <source>
        <dbReference type="ARBA" id="ARBA00022892"/>
    </source>
</evidence>
<sequence>MSSSDPEKLIAKANKLTKLSFTRWNADWRNATLLYEQAANGFRLAKNYEKAKAAFEMASKGQEMLSSPWDAAKHMESAAALAKELGSWNEVADLYRKASELYIECGRPQPASDALAKAAQALEDAMPDAAVQLYTDACLILEEDGKEQMAFDLYRAAASVYIKLEKYTDAAASFLRLGVAADKCNATNSQCKAYLSAIIVYLYAHDLKQAEKCYNDCSQIDVFLGSDQNRCATKFLSAYTEGDIEEIKRVAQSSTVSHLENVIIRLARKLPTGDISSLKTDAENGEPLDENDLT</sequence>
<dbReference type="EMBL" id="GGEC01002618">
    <property type="protein sequence ID" value="MBW83101.1"/>
    <property type="molecule type" value="Transcribed_RNA"/>
</dbReference>
<keyword evidence="6" id="KW-0472">Membrane</keyword>
<dbReference type="InterPro" id="IPR000744">
    <property type="entry name" value="NSF_attach"/>
</dbReference>
<protein>
    <recommendedName>
        <fullName evidence="7">Gamma-soluble NSF attachment protein</fullName>
    </recommendedName>
    <alternativeName>
        <fullName evidence="8">N-ethylmaleimide-sensitive factor attachment protein gamma</fullName>
    </alternativeName>
</protein>
<dbReference type="PANTHER" id="PTHR13768">
    <property type="entry name" value="SOLUBLE NSF ATTACHMENT PROTEIN SNAP"/>
    <property type="match status" value="1"/>
</dbReference>
<dbReference type="SUPFAM" id="SSF48452">
    <property type="entry name" value="TPR-like"/>
    <property type="match status" value="1"/>
</dbReference>